<protein>
    <recommendedName>
        <fullName evidence="8">arsenite-transporting ATPase</fullName>
        <ecNumber evidence="8">7.3.2.7</ecNumber>
    </recommendedName>
</protein>
<dbReference type="PANTHER" id="PTHR10803">
    <property type="entry name" value="ARSENICAL PUMP-DRIVING ATPASE ARSENITE-TRANSLOCATING ATPASE"/>
    <property type="match status" value="1"/>
</dbReference>
<dbReference type="InterPro" id="IPR040612">
    <property type="entry name" value="ArsA_HSP20-like"/>
</dbReference>
<evidence type="ECO:0000256" key="6">
    <source>
        <dbReference type="ARBA" id="ARBA00052296"/>
    </source>
</evidence>
<feature type="domain" description="ArsA/GET3 Anion-transporting ATPase-like" evidence="9">
    <location>
        <begin position="1"/>
        <end position="305"/>
    </location>
</feature>
<dbReference type="Gene3D" id="3.40.50.300">
    <property type="entry name" value="P-loop containing nucleotide triphosphate hydrolases"/>
    <property type="match status" value="1"/>
</dbReference>
<dbReference type="InterPro" id="IPR008978">
    <property type="entry name" value="HSP20-like_chaperone"/>
</dbReference>
<accession>B3QS08</accession>
<name>B3QS08_CHLT3</name>
<dbReference type="SUPFAM" id="SSF52540">
    <property type="entry name" value="P-loop containing nucleoside triphosphate hydrolases"/>
    <property type="match status" value="1"/>
</dbReference>
<dbReference type="InterPro" id="IPR025723">
    <property type="entry name" value="ArsA/GET3_ATPase-like"/>
</dbReference>
<keyword evidence="11" id="KW-0378">Hydrolase</keyword>
<keyword evidence="2" id="KW-0547">Nucleotide-binding</keyword>
<evidence type="ECO:0000256" key="4">
    <source>
        <dbReference type="ARBA" id="ARBA00022849"/>
    </source>
</evidence>
<dbReference type="Gene3D" id="2.60.40.790">
    <property type="match status" value="1"/>
</dbReference>
<dbReference type="RefSeq" id="WP_012500037.1">
    <property type="nucleotide sequence ID" value="NC_011026.1"/>
</dbReference>
<comment type="similarity">
    <text evidence="1">Belongs to the arsA ATPase family.</text>
</comment>
<evidence type="ECO:0000313" key="11">
    <source>
        <dbReference type="EMBL" id="ACF13953.1"/>
    </source>
</evidence>
<keyword evidence="4" id="KW-0059">Arsenical resistance</keyword>
<sequence length="405" mass="45126">MRIIFFTGKGGVGKTSTAAATAVLSAERGHRTIIMSTDPAHSLADSIGVALGPNVINVLPNLDAIEIDPYVELNEYWGKIREFLASFLVTMGADAQIAGELASIPGMDELFSLIRLREFYGKQEYDVVIVDMAPTGESLRLLSLPEVLAWILKVTRTLERFITAPVLRPISKIAPGLDKIVAPEDVVALWDRSLDRLNDIRQILDEKAVTSARLVMNPEKMVIAESRRSLTYLNLYGMRVDAAIVNKVIPHDAKEGYLEDWYESQQEYLKMIEADFAPMPTFSAPLFRSEVTGIERLRMLGNLLYGNDADPTELFYDERPISIRYEPDGAVLRVKLPFAPTENLELSRVGSTLVLTIGRRVREIVLPDSLAALDPKDGSFVDGYLEIKFWPAHSNRSEKSPTTSK</sequence>
<evidence type="ECO:0000256" key="2">
    <source>
        <dbReference type="ARBA" id="ARBA00022741"/>
    </source>
</evidence>
<evidence type="ECO:0000256" key="5">
    <source>
        <dbReference type="ARBA" id="ARBA00022967"/>
    </source>
</evidence>
<dbReference type="InterPro" id="IPR027417">
    <property type="entry name" value="P-loop_NTPase"/>
</dbReference>
<dbReference type="GO" id="GO:0005524">
    <property type="term" value="F:ATP binding"/>
    <property type="evidence" value="ECO:0007669"/>
    <property type="project" value="UniProtKB-KW"/>
</dbReference>
<evidence type="ECO:0000313" key="12">
    <source>
        <dbReference type="Proteomes" id="UP000001208"/>
    </source>
</evidence>
<gene>
    <name evidence="11" type="ordered locus">Ctha_1494</name>
</gene>
<keyword evidence="5" id="KW-1278">Translocase</keyword>
<comment type="function">
    <text evidence="7">Anion-transporting ATPase. Catalyzes the extrusion of arsenite.</text>
</comment>
<dbReference type="KEGG" id="cts:Ctha_1494"/>
<evidence type="ECO:0000256" key="1">
    <source>
        <dbReference type="ARBA" id="ARBA00011040"/>
    </source>
</evidence>
<dbReference type="Pfam" id="PF02374">
    <property type="entry name" value="ArsA_ATPase"/>
    <property type="match status" value="1"/>
</dbReference>
<dbReference type="EC" id="7.3.2.7" evidence="8"/>
<dbReference type="GO" id="GO:0016887">
    <property type="term" value="F:ATP hydrolysis activity"/>
    <property type="evidence" value="ECO:0007669"/>
    <property type="project" value="InterPro"/>
</dbReference>
<dbReference type="eggNOG" id="COG0003">
    <property type="taxonomic scope" value="Bacteria"/>
</dbReference>
<dbReference type="PANTHER" id="PTHR10803:SF3">
    <property type="entry name" value="ATPASE GET3"/>
    <property type="match status" value="1"/>
</dbReference>
<feature type="domain" description="ArsA HSP20-like" evidence="10">
    <location>
        <begin position="328"/>
        <end position="389"/>
    </location>
</feature>
<evidence type="ECO:0000259" key="10">
    <source>
        <dbReference type="Pfam" id="PF17886"/>
    </source>
</evidence>
<dbReference type="Proteomes" id="UP000001208">
    <property type="component" value="Chromosome"/>
</dbReference>
<evidence type="ECO:0000256" key="8">
    <source>
        <dbReference type="ARBA" id="ARBA00066752"/>
    </source>
</evidence>
<dbReference type="AlphaFoldDB" id="B3QS08"/>
<dbReference type="HOGENOM" id="CLU_040761_1_0_10"/>
<evidence type="ECO:0000259" key="9">
    <source>
        <dbReference type="Pfam" id="PF02374"/>
    </source>
</evidence>
<proteinExistence type="inferred from homology"/>
<keyword evidence="12" id="KW-1185">Reference proteome</keyword>
<comment type="catalytic activity">
    <reaction evidence="6">
        <text>arsenite(in) + ATP + H2O = arsenite(out) + ADP + phosphate + H(+)</text>
        <dbReference type="Rhea" id="RHEA:11348"/>
        <dbReference type="ChEBI" id="CHEBI:15377"/>
        <dbReference type="ChEBI" id="CHEBI:15378"/>
        <dbReference type="ChEBI" id="CHEBI:29242"/>
        <dbReference type="ChEBI" id="CHEBI:30616"/>
        <dbReference type="ChEBI" id="CHEBI:43474"/>
        <dbReference type="ChEBI" id="CHEBI:456216"/>
        <dbReference type="EC" id="7.3.2.7"/>
    </reaction>
</comment>
<dbReference type="OrthoDB" id="9780677at2"/>
<dbReference type="GO" id="GO:0015446">
    <property type="term" value="F:ATPase-coupled arsenite transmembrane transporter activity"/>
    <property type="evidence" value="ECO:0007669"/>
    <property type="project" value="UniProtKB-EC"/>
</dbReference>
<evidence type="ECO:0000256" key="7">
    <source>
        <dbReference type="ARBA" id="ARBA00059736"/>
    </source>
</evidence>
<dbReference type="NCBIfam" id="TIGR00345">
    <property type="entry name" value="GET3_arsA_TRC40"/>
    <property type="match status" value="1"/>
</dbReference>
<keyword evidence="3" id="KW-0067">ATP-binding</keyword>
<dbReference type="InterPro" id="IPR016300">
    <property type="entry name" value="ATPase_ArsA/GET3"/>
</dbReference>
<reference evidence="11 12" key="1">
    <citation type="submission" date="2008-06" db="EMBL/GenBank/DDBJ databases">
        <title>Complete sequence of Chloroherpeton thalassium ATCC 35110.</title>
        <authorList>
            <consortium name="US DOE Joint Genome Institute"/>
            <person name="Lucas S."/>
            <person name="Copeland A."/>
            <person name="Lapidus A."/>
            <person name="Glavina del Rio T."/>
            <person name="Dalin E."/>
            <person name="Tice H."/>
            <person name="Bruce D."/>
            <person name="Goodwin L."/>
            <person name="Pitluck S."/>
            <person name="Schmutz J."/>
            <person name="Larimer F."/>
            <person name="Land M."/>
            <person name="Hauser L."/>
            <person name="Kyrpides N."/>
            <person name="Mikhailova N."/>
            <person name="Liu Z."/>
            <person name="Li T."/>
            <person name="Zhao F."/>
            <person name="Overmann J."/>
            <person name="Bryant D.A."/>
            <person name="Richardson P."/>
        </authorList>
    </citation>
    <scope>NUCLEOTIDE SEQUENCE [LARGE SCALE GENOMIC DNA]</scope>
    <source>
        <strain evidence="12">ATCC 35110 / GB-78</strain>
    </source>
</reference>
<evidence type="ECO:0000256" key="3">
    <source>
        <dbReference type="ARBA" id="ARBA00022840"/>
    </source>
</evidence>
<dbReference type="FunFam" id="3.40.50.300:FF:001801">
    <property type="entry name" value="Putative arsenical pump-driving ATPase"/>
    <property type="match status" value="1"/>
</dbReference>
<dbReference type="EMBL" id="CP001100">
    <property type="protein sequence ID" value="ACF13953.1"/>
    <property type="molecule type" value="Genomic_DNA"/>
</dbReference>
<dbReference type="Pfam" id="PF17886">
    <property type="entry name" value="ArsA_HSP20"/>
    <property type="match status" value="1"/>
</dbReference>
<dbReference type="CDD" id="cd02035">
    <property type="entry name" value="ArsA"/>
    <property type="match status" value="1"/>
</dbReference>
<organism evidence="11 12">
    <name type="scientific">Chloroherpeton thalassium (strain ATCC 35110 / GB-78)</name>
    <dbReference type="NCBI Taxonomy" id="517418"/>
    <lineage>
        <taxon>Bacteria</taxon>
        <taxon>Pseudomonadati</taxon>
        <taxon>Chlorobiota</taxon>
        <taxon>Chlorobiia</taxon>
        <taxon>Chlorobiales</taxon>
        <taxon>Chloroherpetonaceae</taxon>
        <taxon>Chloroherpeton</taxon>
    </lineage>
</organism>